<dbReference type="Pfam" id="PF24986">
    <property type="entry name" value="PRC_RimM"/>
    <property type="match status" value="1"/>
</dbReference>
<dbReference type="Proteomes" id="UP001489004">
    <property type="component" value="Unassembled WGS sequence"/>
</dbReference>
<dbReference type="InterPro" id="IPR011033">
    <property type="entry name" value="PRC_barrel-like_sf"/>
</dbReference>
<dbReference type="PANTHER" id="PTHR33692:SF1">
    <property type="entry name" value="RIBOSOME MATURATION FACTOR RIMM"/>
    <property type="match status" value="1"/>
</dbReference>
<keyword evidence="4" id="KW-1185">Reference proteome</keyword>
<dbReference type="EMBL" id="JALJOR010000009">
    <property type="protein sequence ID" value="KAK9811366.1"/>
    <property type="molecule type" value="Genomic_DNA"/>
</dbReference>
<name>A0AAW1PSE7_9CHLO</name>
<feature type="region of interest" description="Disordered" evidence="1">
    <location>
        <begin position="187"/>
        <end position="235"/>
    </location>
</feature>
<evidence type="ECO:0000256" key="1">
    <source>
        <dbReference type="SAM" id="MobiDB-lite"/>
    </source>
</evidence>
<evidence type="ECO:0000313" key="4">
    <source>
        <dbReference type="Proteomes" id="UP001489004"/>
    </source>
</evidence>
<feature type="domain" description="Ribosome maturation factor RimM PRC barrel" evidence="2">
    <location>
        <begin position="99"/>
        <end position="176"/>
    </location>
</feature>
<dbReference type="InterPro" id="IPR056792">
    <property type="entry name" value="PRC_RimM"/>
</dbReference>
<dbReference type="InterPro" id="IPR011961">
    <property type="entry name" value="RimM"/>
</dbReference>
<gene>
    <name evidence="3" type="ORF">WJX72_002647</name>
</gene>
<dbReference type="GO" id="GO:0005840">
    <property type="term" value="C:ribosome"/>
    <property type="evidence" value="ECO:0007669"/>
    <property type="project" value="InterPro"/>
</dbReference>
<dbReference type="NCBIfam" id="TIGR02273">
    <property type="entry name" value="16S_RimM"/>
    <property type="match status" value="1"/>
</dbReference>
<sequence length="235" mass="25910">MASSGQPLTDFPEERLGQPGLRYIQAPATGFGRRKPPAPTAVDLEFGRPVLQKGQPIWLVKVKGVDSPEAALALKGHTLLSSQAERTELEDEDEFYIQELVGAQVVMHDSKELVGTVLEIFTGTGTHDVLKVKRLQTEAEFAEEGLRTSLIPFVKDIVPVVHREHSVLEITPPKGLLDLYTTARSRGSRERAAKQKKKALAQQRREPGVAKAGQPEGQSAQKPGRQPRRWNDDAL</sequence>
<accession>A0AAW1PSE7</accession>
<reference evidence="3 4" key="1">
    <citation type="journal article" date="2024" name="Nat. Commun.">
        <title>Phylogenomics reveals the evolutionary origins of lichenization in chlorophyte algae.</title>
        <authorList>
            <person name="Puginier C."/>
            <person name="Libourel C."/>
            <person name="Otte J."/>
            <person name="Skaloud P."/>
            <person name="Haon M."/>
            <person name="Grisel S."/>
            <person name="Petersen M."/>
            <person name="Berrin J.G."/>
            <person name="Delaux P.M."/>
            <person name="Dal Grande F."/>
            <person name="Keller J."/>
        </authorList>
    </citation>
    <scope>NUCLEOTIDE SEQUENCE [LARGE SCALE GENOMIC DNA]</scope>
    <source>
        <strain evidence="3 4">SAG 2043</strain>
    </source>
</reference>
<protein>
    <recommendedName>
        <fullName evidence="2">Ribosome maturation factor RimM PRC barrel domain-containing protein</fullName>
    </recommendedName>
</protein>
<dbReference type="GO" id="GO:0006364">
    <property type="term" value="P:rRNA processing"/>
    <property type="evidence" value="ECO:0007669"/>
    <property type="project" value="InterPro"/>
</dbReference>
<comment type="caution">
    <text evidence="3">The sequence shown here is derived from an EMBL/GenBank/DDBJ whole genome shotgun (WGS) entry which is preliminary data.</text>
</comment>
<proteinExistence type="inferred from homology"/>
<organism evidence="3 4">
    <name type="scientific">[Myrmecia] bisecta</name>
    <dbReference type="NCBI Taxonomy" id="41462"/>
    <lineage>
        <taxon>Eukaryota</taxon>
        <taxon>Viridiplantae</taxon>
        <taxon>Chlorophyta</taxon>
        <taxon>core chlorophytes</taxon>
        <taxon>Trebouxiophyceae</taxon>
        <taxon>Trebouxiales</taxon>
        <taxon>Trebouxiaceae</taxon>
        <taxon>Myrmecia</taxon>
    </lineage>
</organism>
<dbReference type="HAMAP" id="MF_00014">
    <property type="entry name" value="Ribosome_mat_RimM"/>
    <property type="match status" value="1"/>
</dbReference>
<evidence type="ECO:0000259" key="2">
    <source>
        <dbReference type="Pfam" id="PF24986"/>
    </source>
</evidence>
<dbReference type="GO" id="GO:0043022">
    <property type="term" value="F:ribosome binding"/>
    <property type="evidence" value="ECO:0007669"/>
    <property type="project" value="InterPro"/>
</dbReference>
<dbReference type="AlphaFoldDB" id="A0AAW1PSE7"/>
<dbReference type="PANTHER" id="PTHR33692">
    <property type="entry name" value="RIBOSOME MATURATION FACTOR RIMM"/>
    <property type="match status" value="1"/>
</dbReference>
<evidence type="ECO:0000313" key="3">
    <source>
        <dbReference type="EMBL" id="KAK9811366.1"/>
    </source>
</evidence>
<dbReference type="SUPFAM" id="SSF50346">
    <property type="entry name" value="PRC-barrel domain"/>
    <property type="match status" value="1"/>
</dbReference>
<dbReference type="Gene3D" id="2.30.30.240">
    <property type="entry name" value="PRC-barrel domain"/>
    <property type="match status" value="1"/>
</dbReference>